<organism evidence="2 3">
    <name type="scientific">Rhododendron griersonianum</name>
    <dbReference type="NCBI Taxonomy" id="479676"/>
    <lineage>
        <taxon>Eukaryota</taxon>
        <taxon>Viridiplantae</taxon>
        <taxon>Streptophyta</taxon>
        <taxon>Embryophyta</taxon>
        <taxon>Tracheophyta</taxon>
        <taxon>Spermatophyta</taxon>
        <taxon>Magnoliopsida</taxon>
        <taxon>eudicotyledons</taxon>
        <taxon>Gunneridae</taxon>
        <taxon>Pentapetalae</taxon>
        <taxon>asterids</taxon>
        <taxon>Ericales</taxon>
        <taxon>Ericaceae</taxon>
        <taxon>Ericoideae</taxon>
        <taxon>Rhodoreae</taxon>
        <taxon>Rhododendron</taxon>
    </lineage>
</organism>
<evidence type="ECO:0000256" key="1">
    <source>
        <dbReference type="SAM" id="MobiDB-lite"/>
    </source>
</evidence>
<name>A0AAV6JBD6_9ERIC</name>
<evidence type="ECO:0000313" key="3">
    <source>
        <dbReference type="Proteomes" id="UP000823749"/>
    </source>
</evidence>
<dbReference type="EMBL" id="JACTNZ010000008">
    <property type="protein sequence ID" value="KAG5537152.1"/>
    <property type="molecule type" value="Genomic_DNA"/>
</dbReference>
<feature type="region of interest" description="Disordered" evidence="1">
    <location>
        <begin position="28"/>
        <end position="49"/>
    </location>
</feature>
<protein>
    <submittedName>
        <fullName evidence="2">Uncharacterized protein</fullName>
    </submittedName>
</protein>
<evidence type="ECO:0000313" key="2">
    <source>
        <dbReference type="EMBL" id="KAG5537152.1"/>
    </source>
</evidence>
<dbReference type="Proteomes" id="UP000823749">
    <property type="component" value="Chromosome 8"/>
</dbReference>
<reference evidence="2" key="1">
    <citation type="submission" date="2020-08" db="EMBL/GenBank/DDBJ databases">
        <title>Plant Genome Project.</title>
        <authorList>
            <person name="Zhang R.-G."/>
        </authorList>
    </citation>
    <scope>NUCLEOTIDE SEQUENCE</scope>
    <source>
        <strain evidence="2">WSP0</strain>
        <tissue evidence="2">Leaf</tissue>
    </source>
</reference>
<keyword evidence="3" id="KW-1185">Reference proteome</keyword>
<comment type="caution">
    <text evidence="2">The sequence shown here is derived from an EMBL/GenBank/DDBJ whole genome shotgun (WGS) entry which is preliminary data.</text>
</comment>
<sequence>MPATEAATAVVPEIYLIAFHKAILQSGRDPKAHSGTAASRRPRRGSEKMLSSSVLIYSDTVLDAFDYDEIKPPINQVCRYDELFLRLYPIYVKVFVGLSHQN</sequence>
<accession>A0AAV6JBD6</accession>
<dbReference type="AlphaFoldDB" id="A0AAV6JBD6"/>
<proteinExistence type="predicted"/>
<gene>
    <name evidence="2" type="ORF">RHGRI_024550</name>
</gene>